<name>A0ABT9MP42_9ACTN</name>
<accession>A0ABT9MP42</accession>
<evidence type="ECO:0000313" key="5">
    <source>
        <dbReference type="Proteomes" id="UP001240984"/>
    </source>
</evidence>
<gene>
    <name evidence="4" type="ORF">J2S43_001720</name>
</gene>
<dbReference type="SUPFAM" id="SSF52540">
    <property type="entry name" value="P-loop containing nucleoside triphosphate hydrolases"/>
    <property type="match status" value="1"/>
</dbReference>
<dbReference type="Proteomes" id="UP001240984">
    <property type="component" value="Unassembled WGS sequence"/>
</dbReference>
<comment type="caution">
    <text evidence="4">The sequence shown here is derived from an EMBL/GenBank/DDBJ whole genome shotgun (WGS) entry which is preliminary data.</text>
</comment>
<dbReference type="InterPro" id="IPR041664">
    <property type="entry name" value="AAA_16"/>
</dbReference>
<dbReference type="Gene3D" id="1.10.10.10">
    <property type="entry name" value="Winged helix-like DNA-binding domain superfamily/Winged helix DNA-binding domain"/>
    <property type="match status" value="1"/>
</dbReference>
<organism evidence="4 5">
    <name type="scientific">Catenuloplanes nepalensis</name>
    <dbReference type="NCBI Taxonomy" id="587533"/>
    <lineage>
        <taxon>Bacteria</taxon>
        <taxon>Bacillati</taxon>
        <taxon>Actinomycetota</taxon>
        <taxon>Actinomycetes</taxon>
        <taxon>Micromonosporales</taxon>
        <taxon>Micromonosporaceae</taxon>
        <taxon>Catenuloplanes</taxon>
    </lineage>
</organism>
<keyword evidence="2" id="KW-0067">ATP-binding</keyword>
<dbReference type="Gene3D" id="3.40.50.300">
    <property type="entry name" value="P-loop containing nucleotide triphosphate hydrolases"/>
    <property type="match status" value="1"/>
</dbReference>
<dbReference type="Pfam" id="PF13191">
    <property type="entry name" value="AAA_16"/>
    <property type="match status" value="1"/>
</dbReference>
<dbReference type="SMART" id="SM00382">
    <property type="entry name" value="AAA"/>
    <property type="match status" value="1"/>
</dbReference>
<dbReference type="CDD" id="cd06170">
    <property type="entry name" value="LuxR_C_like"/>
    <property type="match status" value="1"/>
</dbReference>
<proteinExistence type="predicted"/>
<dbReference type="InterPro" id="IPR016032">
    <property type="entry name" value="Sig_transdc_resp-reg_C-effctor"/>
</dbReference>
<evidence type="ECO:0000256" key="1">
    <source>
        <dbReference type="ARBA" id="ARBA00022741"/>
    </source>
</evidence>
<dbReference type="SUPFAM" id="SSF46894">
    <property type="entry name" value="C-terminal effector domain of the bipartite response regulators"/>
    <property type="match status" value="1"/>
</dbReference>
<evidence type="ECO:0000259" key="3">
    <source>
        <dbReference type="PROSITE" id="PS50043"/>
    </source>
</evidence>
<sequence>MPPSLVGRATEIAVLTEALARARAGQGGGLLLLGDPGVGKSALLAAAAERAGRTGARVLSCTGTPSERDRPFAALRRLLAPLHDEIGEMPPRARQALLTALGDGEDTGPGVIPQHVGLATLQLLTDAAQWAPLVVTVDDAHWLDLATCRVLAFVARRLADDPVLLIAAARDDDLAGNPLTESQTRVVPVNPLNDRDAAALIDAQAPHLPPLVREHLRGLAEGNPLALIELPLVVRDERDVTATPTLPLTDRLARSFGDRVAGLPPATRVLLLVIAVDDESTAAEALAAAGVLAGGPVTLDDLAPAESAGLIRDTDGRLGFRHPLMRAAVERSADPELRRAAHAALAGTVRDDVRGLWHRAAALPGPDESVAASLERLAERSVRRGTGFAVATALERAAQLSPDPADAVRREVAAIRVAGLGGTRSLTRFITEYADSPLIDPITRCLLRHLHDAMSGERWSGRAGLIEMAEVVLAHGAGHPAEAVHLMESRCTLAWWSDLDTADRALLVRAAESLPLHRDDILRAIILARVAPWERGREALARLERLEPGGGPVELDVVLAETALSLGAAPVAAKILRSAIARLRAVGDVSELPAALVHDAWTCVLLARHPAAIVAAGEAVRLAEESKYPRWVLTALLADAVATARRGGVGAARAAADRAEAALNRAGATSLISMVQVVRGAAGLAAGEPAVAFEALMRMFDPHGGAHNRNSRDWGLTDLMDAAALSGRLDEVRGLHAEMTELAARTGSPLLLASTAASAPLLAPDGEAEAAFEAALAKGLHDWPWQRASLLLHHGRRLRRQRRRADAHGPLREAYDLYESAGAGPWARQAAGELRSSGANVSGLARTMSHTLTSQELQIANLAADGLTNRDIGDRLFLSPRTVRNHLYRIFPKLGISSRSELAGAMHVTRPDSG</sequence>
<keyword evidence="4" id="KW-0238">DNA-binding</keyword>
<protein>
    <submittedName>
        <fullName evidence="4">DNA-binding CsgD family transcriptional regulator</fullName>
    </submittedName>
</protein>
<dbReference type="PROSITE" id="PS00622">
    <property type="entry name" value="HTH_LUXR_1"/>
    <property type="match status" value="1"/>
</dbReference>
<evidence type="ECO:0000313" key="4">
    <source>
        <dbReference type="EMBL" id="MDP9793208.1"/>
    </source>
</evidence>
<dbReference type="PRINTS" id="PR00038">
    <property type="entry name" value="HTHLUXR"/>
</dbReference>
<dbReference type="SMART" id="SM00421">
    <property type="entry name" value="HTH_LUXR"/>
    <property type="match status" value="1"/>
</dbReference>
<dbReference type="EMBL" id="JAUSRA010000001">
    <property type="protein sequence ID" value="MDP9793208.1"/>
    <property type="molecule type" value="Genomic_DNA"/>
</dbReference>
<dbReference type="InterPro" id="IPR027417">
    <property type="entry name" value="P-loop_NTPase"/>
</dbReference>
<dbReference type="InterPro" id="IPR036388">
    <property type="entry name" value="WH-like_DNA-bd_sf"/>
</dbReference>
<dbReference type="PANTHER" id="PTHR16305:SF35">
    <property type="entry name" value="TRANSCRIPTIONAL ACTIVATOR DOMAIN"/>
    <property type="match status" value="1"/>
</dbReference>
<dbReference type="GO" id="GO:0003677">
    <property type="term" value="F:DNA binding"/>
    <property type="evidence" value="ECO:0007669"/>
    <property type="project" value="UniProtKB-KW"/>
</dbReference>
<feature type="domain" description="HTH luxR-type" evidence="3">
    <location>
        <begin position="845"/>
        <end position="910"/>
    </location>
</feature>
<dbReference type="Pfam" id="PF00196">
    <property type="entry name" value="GerE"/>
    <property type="match status" value="1"/>
</dbReference>
<keyword evidence="1" id="KW-0547">Nucleotide-binding</keyword>
<dbReference type="PROSITE" id="PS50043">
    <property type="entry name" value="HTH_LUXR_2"/>
    <property type="match status" value="1"/>
</dbReference>
<dbReference type="PANTHER" id="PTHR16305">
    <property type="entry name" value="TESTICULAR SOLUBLE ADENYLYL CYCLASE"/>
    <property type="match status" value="1"/>
</dbReference>
<dbReference type="InterPro" id="IPR000792">
    <property type="entry name" value="Tscrpt_reg_LuxR_C"/>
</dbReference>
<dbReference type="InterPro" id="IPR003593">
    <property type="entry name" value="AAA+_ATPase"/>
</dbReference>
<dbReference type="RefSeq" id="WP_306828227.1">
    <property type="nucleotide sequence ID" value="NZ_JAUSRA010000001.1"/>
</dbReference>
<keyword evidence="5" id="KW-1185">Reference proteome</keyword>
<reference evidence="4 5" key="1">
    <citation type="submission" date="2023-07" db="EMBL/GenBank/DDBJ databases">
        <title>Sequencing the genomes of 1000 actinobacteria strains.</title>
        <authorList>
            <person name="Klenk H.-P."/>
        </authorList>
    </citation>
    <scope>NUCLEOTIDE SEQUENCE [LARGE SCALE GENOMIC DNA]</scope>
    <source>
        <strain evidence="4 5">DSM 44710</strain>
    </source>
</reference>
<evidence type="ECO:0000256" key="2">
    <source>
        <dbReference type="ARBA" id="ARBA00022840"/>
    </source>
</evidence>